<feature type="transmembrane region" description="Helical" evidence="1">
    <location>
        <begin position="24"/>
        <end position="44"/>
    </location>
</feature>
<dbReference type="Proteomes" id="UP001500218">
    <property type="component" value="Unassembled WGS sequence"/>
</dbReference>
<dbReference type="SUPFAM" id="SSF81296">
    <property type="entry name" value="E set domains"/>
    <property type="match status" value="1"/>
</dbReference>
<evidence type="ECO:0000313" key="4">
    <source>
        <dbReference type="Proteomes" id="UP001500218"/>
    </source>
</evidence>
<accession>A0ABN2LE97</accession>
<feature type="domain" description="Oxidoreductase molybdopterin-binding" evidence="2">
    <location>
        <begin position="251"/>
        <end position="403"/>
    </location>
</feature>
<dbReference type="Gene3D" id="3.90.420.10">
    <property type="entry name" value="Oxidoreductase, molybdopterin-binding domain"/>
    <property type="match status" value="1"/>
</dbReference>
<dbReference type="PANTHER" id="PTHR19372">
    <property type="entry name" value="SULFITE REDUCTASE"/>
    <property type="match status" value="1"/>
</dbReference>
<keyword evidence="1" id="KW-0472">Membrane</keyword>
<reference evidence="3 4" key="1">
    <citation type="journal article" date="2019" name="Int. J. Syst. Evol. Microbiol.">
        <title>The Global Catalogue of Microorganisms (GCM) 10K type strain sequencing project: providing services to taxonomists for standard genome sequencing and annotation.</title>
        <authorList>
            <consortium name="The Broad Institute Genomics Platform"/>
            <consortium name="The Broad Institute Genome Sequencing Center for Infectious Disease"/>
            <person name="Wu L."/>
            <person name="Ma J."/>
        </authorList>
    </citation>
    <scope>NUCLEOTIDE SEQUENCE [LARGE SCALE GENOMIC DNA]</scope>
    <source>
        <strain evidence="3 4">JCM 13250</strain>
    </source>
</reference>
<dbReference type="Gene3D" id="2.60.40.650">
    <property type="match status" value="1"/>
</dbReference>
<comment type="caution">
    <text evidence="3">The sequence shown here is derived from an EMBL/GenBank/DDBJ whole genome shotgun (WGS) entry which is preliminary data.</text>
</comment>
<evidence type="ECO:0000259" key="2">
    <source>
        <dbReference type="Pfam" id="PF00174"/>
    </source>
</evidence>
<evidence type="ECO:0000256" key="1">
    <source>
        <dbReference type="SAM" id="Phobius"/>
    </source>
</evidence>
<keyword evidence="4" id="KW-1185">Reference proteome</keyword>
<dbReference type="PRINTS" id="PR00407">
    <property type="entry name" value="EUMOPTERIN"/>
</dbReference>
<dbReference type="Pfam" id="PF00174">
    <property type="entry name" value="Oxidored_molyb"/>
    <property type="match status" value="1"/>
</dbReference>
<organism evidence="3 4">
    <name type="scientific">Luedemannella flava</name>
    <dbReference type="NCBI Taxonomy" id="349316"/>
    <lineage>
        <taxon>Bacteria</taxon>
        <taxon>Bacillati</taxon>
        <taxon>Actinomycetota</taxon>
        <taxon>Actinomycetes</taxon>
        <taxon>Micromonosporales</taxon>
        <taxon>Micromonosporaceae</taxon>
        <taxon>Luedemannella</taxon>
    </lineage>
</organism>
<feature type="transmembrane region" description="Helical" evidence="1">
    <location>
        <begin position="175"/>
        <end position="197"/>
    </location>
</feature>
<keyword evidence="1" id="KW-1133">Transmembrane helix</keyword>
<evidence type="ECO:0000313" key="3">
    <source>
        <dbReference type="EMBL" id="GAA1785237.1"/>
    </source>
</evidence>
<dbReference type="InterPro" id="IPR014756">
    <property type="entry name" value="Ig_E-set"/>
</dbReference>
<name>A0ABN2LE97_9ACTN</name>
<proteinExistence type="predicted"/>
<sequence>MWALAGGAGRDRLVGVARTKRDGALAGVVAAGVAIGVAELVAVLTGPRTAPLVAVGGWVVDHVPEAGKELAIRWFGTYDKVALLVGTSVLLAAFAAVIGVLAARWRWVGYAGLGLFTAIGVGAALTRHDVGPTAALPSLVGGVVGMFALTWLLAERSRVSVDSGAAEEEAHGRRRFLRGVGLASVVGLAAGVGGRWLSVLLSVSDAREKVVLPAAGDPGATAPVEANLNVPGLSPYVTSNRSFYRIDTALVVPRVDPANWKLRIHGRVDNPMTLTWEQLLARPMIERYVTLSCVSNPVGGDLIGNARWQGVLLKDLLLEAAPQAGADQVVSRSVDGFTAGSPTAALLDGRDAMIAVGMNGSPLPIDHGFPARLVVPGLYGYVSATKWLAELELTSFADFDAYWIPRGWAREAPIKTQSRIDTPSHGREVAAGTVVVAGVAWAQRRGISTVEVRVDGGAWQKATLAATVSIDTWRQWRWEWQATPGTYKLQVRASDNAGTPQVEQTTPPIPDGATGYHTVKVTVA</sequence>
<dbReference type="Pfam" id="PF17957">
    <property type="entry name" value="Big_7"/>
    <property type="match status" value="1"/>
</dbReference>
<feature type="transmembrane region" description="Helical" evidence="1">
    <location>
        <begin position="81"/>
        <end position="103"/>
    </location>
</feature>
<keyword evidence="1" id="KW-0812">Transmembrane</keyword>
<dbReference type="SUPFAM" id="SSF56524">
    <property type="entry name" value="Oxidoreductase molybdopterin-binding domain"/>
    <property type="match status" value="1"/>
</dbReference>
<dbReference type="InterPro" id="IPR000572">
    <property type="entry name" value="OxRdtase_Mopterin-bd_dom"/>
</dbReference>
<dbReference type="InterPro" id="IPR008335">
    <property type="entry name" value="Mopterin_OxRdtase_euk"/>
</dbReference>
<dbReference type="EMBL" id="BAAALT010000008">
    <property type="protein sequence ID" value="GAA1785237.1"/>
    <property type="molecule type" value="Genomic_DNA"/>
</dbReference>
<feature type="transmembrane region" description="Helical" evidence="1">
    <location>
        <begin position="134"/>
        <end position="154"/>
    </location>
</feature>
<dbReference type="InterPro" id="IPR036374">
    <property type="entry name" value="OxRdtase_Mopterin-bd_sf"/>
</dbReference>
<protein>
    <submittedName>
        <fullName evidence="3">Sulfite oxidase</fullName>
    </submittedName>
</protein>
<feature type="transmembrane region" description="Helical" evidence="1">
    <location>
        <begin position="110"/>
        <end position="128"/>
    </location>
</feature>
<gene>
    <name evidence="3" type="ORF">GCM10009682_04070</name>
</gene>
<dbReference type="PANTHER" id="PTHR19372:SF7">
    <property type="entry name" value="SULFITE OXIDASE, MITOCHONDRIAL"/>
    <property type="match status" value="1"/>
</dbReference>